<name>A0A0V0YQV9_TRIBR</name>
<gene>
    <name evidence="1" type="ORF">T03_7502</name>
</gene>
<proteinExistence type="predicted"/>
<sequence>MQLPCICHGSADDPKDGSIFDFCVRCDQSY</sequence>
<accession>A0A0V0YQV9</accession>
<evidence type="ECO:0000313" key="2">
    <source>
        <dbReference type="Proteomes" id="UP000054653"/>
    </source>
</evidence>
<keyword evidence="2" id="KW-1185">Reference proteome</keyword>
<dbReference type="AlphaFoldDB" id="A0A0V0YQV9"/>
<dbReference type="EMBL" id="JYDI01007395">
    <property type="protein sequence ID" value="KRY02577.1"/>
    <property type="molecule type" value="Genomic_DNA"/>
</dbReference>
<reference evidence="1 2" key="1">
    <citation type="submission" date="2015-01" db="EMBL/GenBank/DDBJ databases">
        <title>Evolution of Trichinella species and genotypes.</title>
        <authorList>
            <person name="Korhonen P.K."/>
            <person name="Edoardo P."/>
            <person name="Giuseppe L.R."/>
            <person name="Gasser R.B."/>
        </authorList>
    </citation>
    <scope>NUCLEOTIDE SEQUENCE [LARGE SCALE GENOMIC DNA]</scope>
    <source>
        <strain evidence="1">ISS120</strain>
    </source>
</reference>
<evidence type="ECO:0000313" key="1">
    <source>
        <dbReference type="EMBL" id="KRY02577.1"/>
    </source>
</evidence>
<protein>
    <submittedName>
        <fullName evidence="1">Uncharacterized protein</fullName>
    </submittedName>
</protein>
<dbReference type="Proteomes" id="UP000054653">
    <property type="component" value="Unassembled WGS sequence"/>
</dbReference>
<comment type="caution">
    <text evidence="1">The sequence shown here is derived from an EMBL/GenBank/DDBJ whole genome shotgun (WGS) entry which is preliminary data.</text>
</comment>
<organism evidence="1 2">
    <name type="scientific">Trichinella britovi</name>
    <name type="common">Parasitic roundworm</name>
    <dbReference type="NCBI Taxonomy" id="45882"/>
    <lineage>
        <taxon>Eukaryota</taxon>
        <taxon>Metazoa</taxon>
        <taxon>Ecdysozoa</taxon>
        <taxon>Nematoda</taxon>
        <taxon>Enoplea</taxon>
        <taxon>Dorylaimia</taxon>
        <taxon>Trichinellida</taxon>
        <taxon>Trichinellidae</taxon>
        <taxon>Trichinella</taxon>
    </lineage>
</organism>